<evidence type="ECO:0000313" key="1">
    <source>
        <dbReference type="EMBL" id="WHZ57346.1"/>
    </source>
</evidence>
<accession>A0ACD4RA74</accession>
<organism evidence="1 2">
    <name type="scientific">Metabacillus hrfriensis</name>
    <dbReference type="NCBI Taxonomy" id="3048891"/>
    <lineage>
        <taxon>Bacteria</taxon>
        <taxon>Bacillati</taxon>
        <taxon>Bacillota</taxon>
        <taxon>Bacilli</taxon>
        <taxon>Bacillales</taxon>
        <taxon>Bacillaceae</taxon>
        <taxon>Metabacillus</taxon>
    </lineage>
</organism>
<reference evidence="2" key="1">
    <citation type="journal article" date="2025" name="Aquaculture">
        <title>Assessment of the bioflocculant production and safety properties of Metabacillus hrfriensis sp. nov. based on phenotypic and whole-genome sequencing analysis.</title>
        <authorList>
            <person name="Zhang R."/>
            <person name="Zhao Z."/>
            <person name="Luo L."/>
            <person name="Wang S."/>
            <person name="Guo K."/>
            <person name="Xu W."/>
        </authorList>
    </citation>
    <scope>NUCLEOTIDE SEQUENCE [LARGE SCALE GENOMIC DNA]</scope>
    <source>
        <strain evidence="2">CT-WN-B3</strain>
    </source>
</reference>
<keyword evidence="2" id="KW-1185">Reference proteome</keyword>
<keyword evidence="1" id="KW-0808">Transferase</keyword>
<evidence type="ECO:0000313" key="2">
    <source>
        <dbReference type="Proteomes" id="UP001226091"/>
    </source>
</evidence>
<dbReference type="EMBL" id="CP126116">
    <property type="protein sequence ID" value="WHZ57346.1"/>
    <property type="molecule type" value="Genomic_DNA"/>
</dbReference>
<gene>
    <name evidence="1" type="ORF">QLQ22_22285</name>
</gene>
<protein>
    <submittedName>
        <fullName evidence="1">HAMP domain-containing sensor histidine kinase</fullName>
    </submittedName>
</protein>
<proteinExistence type="predicted"/>
<name>A0ACD4RA74_9BACI</name>
<sequence>MKNKSLTFQIWIVISGILLVISLMLMIIFPTTLRNFFTKEIYTTIENEQHILTEYHLQGNIQMDPLTGNGEKLSPDRSVQHIILPESTPFFYNEKKLPLRFLQETQTLASAQKDITEEYSREINNERLFFVIKKVTVDGQPAFLLSYAWDSYRNDLVLTLFKQLVLVMIIVFLFSWIPSIWLAKYLSRPIVSLEKDVKRISNEDWHEPVVLDRSDEIGKLGETIEVMRKRLVQKDEAQRTLLQNISHDLKTPVMVIRGYAKSVNDGIYPKGDLTSTMDVIEEEAERLEKKIKDLLYITKLDYLSSRNSGKSAEVELNMTVREVIDRIKWSRQELDYEIKLDQAAIHGDEELWIKLLENLFENQLRYADSMIGVHLKKAGNDFLLKIWNDGPPIEEDILPHLFEPFHKGSSGEFGLGLNIVKRIAELHHGTVWAMNEDGMSTFYVKVPKR</sequence>
<dbReference type="Proteomes" id="UP001226091">
    <property type="component" value="Chromosome"/>
</dbReference>
<keyword evidence="1" id="KW-0418">Kinase</keyword>